<evidence type="ECO:0000256" key="3">
    <source>
        <dbReference type="SAM" id="MobiDB-lite"/>
    </source>
</evidence>
<dbReference type="Pfam" id="PF00018">
    <property type="entry name" value="SH3_1"/>
    <property type="match status" value="1"/>
</dbReference>
<feature type="transmembrane region" description="Helical" evidence="4">
    <location>
        <begin position="124"/>
        <end position="148"/>
    </location>
</feature>
<keyword evidence="4" id="KW-0812">Transmembrane</keyword>
<feature type="compositionally biased region" description="Polar residues" evidence="3">
    <location>
        <begin position="71"/>
        <end position="80"/>
    </location>
</feature>
<evidence type="ECO:0000256" key="1">
    <source>
        <dbReference type="ARBA" id="ARBA00022443"/>
    </source>
</evidence>
<dbReference type="RefSeq" id="XP_067546806.1">
    <property type="nucleotide sequence ID" value="XM_067694491.1"/>
</dbReference>
<dbReference type="GeneID" id="93653955"/>
<keyword evidence="1 2" id="KW-0728">SH3 domain</keyword>
<comment type="caution">
    <text evidence="6">The sequence shown here is derived from an EMBL/GenBank/DDBJ whole genome shotgun (WGS) entry which is preliminary data.</text>
</comment>
<dbReference type="GO" id="GO:0030447">
    <property type="term" value="P:filamentous growth"/>
    <property type="evidence" value="ECO:0007669"/>
    <property type="project" value="UniProtKB-ARBA"/>
</dbReference>
<dbReference type="Proteomes" id="UP000669133">
    <property type="component" value="Unassembled WGS sequence"/>
</dbReference>
<evidence type="ECO:0000256" key="4">
    <source>
        <dbReference type="SAM" id="Phobius"/>
    </source>
</evidence>
<feature type="region of interest" description="Disordered" evidence="3">
    <location>
        <begin position="55"/>
        <end position="80"/>
    </location>
</feature>
<gene>
    <name evidence="6" type="ORF">I9W82_005326</name>
</gene>
<accession>A0A8H7ZE02</accession>
<dbReference type="EMBL" id="JAEOAQ010000007">
    <property type="protein sequence ID" value="KAG5417690.1"/>
    <property type="molecule type" value="Genomic_DNA"/>
</dbReference>
<keyword evidence="4" id="KW-1133">Transmembrane helix</keyword>
<dbReference type="InterPro" id="IPR036028">
    <property type="entry name" value="SH3-like_dom_sf"/>
</dbReference>
<protein>
    <submittedName>
        <fullName evidence="6">FUS1</fullName>
    </submittedName>
</protein>
<dbReference type="OrthoDB" id="5340910at2759"/>
<dbReference type="InterPro" id="IPR001452">
    <property type="entry name" value="SH3_domain"/>
</dbReference>
<evidence type="ECO:0000313" key="6">
    <source>
        <dbReference type="EMBL" id="KAG5417690.1"/>
    </source>
</evidence>
<reference evidence="6 7" key="1">
    <citation type="submission" date="2020-12" db="EMBL/GenBank/DDBJ databases">
        <title>Effect of drift, selection, and recombination on the evolution of hybrid genomes in Candida yeast pathogens.</title>
        <authorList>
            <person name="Mixao V."/>
            <person name="Ksiezopolska E."/>
            <person name="Saus E."/>
            <person name="Boekhout T."/>
            <person name="Gacser A."/>
            <person name="Gabaldon T."/>
        </authorList>
    </citation>
    <scope>NUCLEOTIDE SEQUENCE [LARGE SCALE GENOMIC DNA]</scope>
    <source>
        <strain evidence="6 7">BP57</strain>
    </source>
</reference>
<keyword evidence="4" id="KW-0472">Membrane</keyword>
<evidence type="ECO:0000256" key="2">
    <source>
        <dbReference type="PROSITE-ProRule" id="PRU00192"/>
    </source>
</evidence>
<keyword evidence="7" id="KW-1185">Reference proteome</keyword>
<sequence length="377" mass="42324">MSQPNISPESDATLIMTITRTATLTSETISSDDVFVSWRETTITTEQVVSKAVTVSPSSPISSREESTHSISTRTLASPSSTNLEFQQSLSQTSSALNVPTSATSELTSGLQFGDIPTSNSTQVGIAVGVPIAIFAVFFIAMAVWYFLRLRKSKRNLDQNNFDSTSRNLDLVNENYSRPSWETLTEKPYPVVFSPTNYLHTDKEFQVYEQQKPQKTSNLRNQLNRLSRLWPIKDKEQETTPQAQSSLFKRMSVLTPVFLKKFNLGDRSHGNKEVIKSQVLDIPTGQGHVPPNPGTHFNFKNDDKQDTLSGTKMYIVFKPYTKSLGDELTIRIGDKCTVLEKYSDGWCKIQLHKKNGLDLHSLSRETGLVPWMCLRSI</sequence>
<proteinExistence type="predicted"/>
<evidence type="ECO:0000313" key="7">
    <source>
        <dbReference type="Proteomes" id="UP000669133"/>
    </source>
</evidence>
<feature type="domain" description="SH3" evidence="5">
    <location>
        <begin position="309"/>
        <end position="377"/>
    </location>
</feature>
<name>A0A8H7ZE02_9ASCO</name>
<organism evidence="6 7">
    <name type="scientific">Candida metapsilosis</name>
    <dbReference type="NCBI Taxonomy" id="273372"/>
    <lineage>
        <taxon>Eukaryota</taxon>
        <taxon>Fungi</taxon>
        <taxon>Dikarya</taxon>
        <taxon>Ascomycota</taxon>
        <taxon>Saccharomycotina</taxon>
        <taxon>Pichiomycetes</taxon>
        <taxon>Debaryomycetaceae</taxon>
        <taxon>Candida/Lodderomyces clade</taxon>
        <taxon>Candida</taxon>
    </lineage>
</organism>
<dbReference type="Gene3D" id="2.30.30.40">
    <property type="entry name" value="SH3 Domains"/>
    <property type="match status" value="1"/>
</dbReference>
<dbReference type="SUPFAM" id="SSF50044">
    <property type="entry name" value="SH3-domain"/>
    <property type="match status" value="1"/>
</dbReference>
<dbReference type="PROSITE" id="PS50002">
    <property type="entry name" value="SH3"/>
    <property type="match status" value="1"/>
</dbReference>
<evidence type="ECO:0000259" key="5">
    <source>
        <dbReference type="PROSITE" id="PS50002"/>
    </source>
</evidence>
<dbReference type="AlphaFoldDB" id="A0A8H7ZE02"/>